<dbReference type="SUPFAM" id="SSF63380">
    <property type="entry name" value="Riboflavin synthase domain-like"/>
    <property type="match status" value="1"/>
</dbReference>
<dbReference type="InterPro" id="IPR001834">
    <property type="entry name" value="CBR-like"/>
</dbReference>
<comment type="cofactor">
    <cofactor evidence="1 9">
        <name>FAD</name>
        <dbReference type="ChEBI" id="CHEBI:57692"/>
    </cofactor>
</comment>
<reference evidence="12" key="2">
    <citation type="submission" date="2013-03" db="EMBL/GenBank/DDBJ databases">
        <authorList>
            <person name="Motta M.C.M."/>
            <person name="Martins A.C.A."/>
            <person name="Preta C.M.C.C."/>
            <person name="Silva R."/>
            <person name="de Souza S.S."/>
            <person name="Klein C.C."/>
            <person name="de Almeida L.G.P."/>
            <person name="Cunha O.L."/>
            <person name="Colabardini A.C."/>
            <person name="Lima B.A."/>
            <person name="Machado C.R."/>
            <person name="Soares C.M.A."/>
            <person name="de Menezes C.B.A."/>
            <person name="Bartolomeu D.C."/>
            <person name="Grisard E.C."/>
            <person name="Fantinatti-Garboggini F."/>
            <person name="Rodrigues-Luiz G.F."/>
            <person name="Wagner G."/>
            <person name="Goldman G.H."/>
            <person name="Fietto J.L.R."/>
            <person name="Ciapina L.P."/>
            <person name="Brocchi M."/>
            <person name="Elias M.C."/>
            <person name="Goldman M.H.S."/>
            <person name="Sagot M.-F."/>
            <person name="Pereira M."/>
            <person name="Stoco P.H."/>
            <person name="Teixeira S.M.R."/>
            <person name="de Mendonca-Neto R.P."/>
            <person name="Maciel T.E.F."/>
            <person name="Mendes T.A.O."/>
            <person name="Urmenyi T.P."/>
            <person name="Teixeira M.M.G."/>
            <person name="de Camargo E.F.P."/>
            <person name="de Sousa W."/>
            <person name="Schenkman S."/>
            <person name="de Vasconcelos A.T.R."/>
        </authorList>
    </citation>
    <scope>NUCLEOTIDE SEQUENCE</scope>
</reference>
<dbReference type="InterPro" id="IPR017927">
    <property type="entry name" value="FAD-bd_FR_type"/>
</dbReference>
<evidence type="ECO:0000256" key="2">
    <source>
        <dbReference type="ARBA" id="ARBA00004370"/>
    </source>
</evidence>
<feature type="binding site" evidence="9">
    <location>
        <position position="103"/>
    </location>
    <ligand>
        <name>FAD</name>
        <dbReference type="ChEBI" id="CHEBI:57692"/>
    </ligand>
</feature>
<feature type="binding site" evidence="9">
    <location>
        <position position="129"/>
    </location>
    <ligand>
        <name>FAD</name>
        <dbReference type="ChEBI" id="CHEBI:57692"/>
    </ligand>
</feature>
<evidence type="ECO:0000256" key="7">
    <source>
        <dbReference type="ARBA" id="ARBA00023002"/>
    </source>
</evidence>
<dbReference type="InterPro" id="IPR001433">
    <property type="entry name" value="OxRdtase_FAD/NAD-bd"/>
</dbReference>
<evidence type="ECO:0000313" key="13">
    <source>
        <dbReference type="EMBL" id="EPY34237.1"/>
    </source>
</evidence>
<feature type="binding site" evidence="9">
    <location>
        <position position="105"/>
    </location>
    <ligand>
        <name>FAD</name>
        <dbReference type="ChEBI" id="CHEBI:57692"/>
    </ligand>
</feature>
<organism evidence="12 14">
    <name type="scientific">Strigomonas culicis</name>
    <dbReference type="NCBI Taxonomy" id="28005"/>
    <lineage>
        <taxon>Eukaryota</taxon>
        <taxon>Discoba</taxon>
        <taxon>Euglenozoa</taxon>
        <taxon>Kinetoplastea</taxon>
        <taxon>Metakinetoplastina</taxon>
        <taxon>Trypanosomatida</taxon>
        <taxon>Trypanosomatidae</taxon>
        <taxon>Strigomonadinae</taxon>
        <taxon>Strigomonas</taxon>
    </lineage>
</organism>
<feature type="binding site" evidence="9">
    <location>
        <position position="120"/>
    </location>
    <ligand>
        <name>FAD</name>
        <dbReference type="ChEBI" id="CHEBI:57692"/>
    </ligand>
</feature>
<evidence type="ECO:0000313" key="14">
    <source>
        <dbReference type="Proteomes" id="UP000015354"/>
    </source>
</evidence>
<sequence>MKFLLSCAVGASLAWASSARQYTVDCYRSIENPLHFRNKQRPGQVFSQRYEPYQLGEIVSITSDTALFRFLLHESDDEFNLKPCSTLQACYKYGVQPMDQCQRFYTPVTANHTKGYFDLIVKRKQGGLMTNHLFGMHVGDRLLFRSVAFKIQYKPNRWDHVGMVAGGTGFTPMLQIIRHSLQEKWDDGKVDLTKLSFLFCNRTERHILLKGVFDQLAKDHPKRFRLFYTIDLAIDKEKWLSEPNHFLGFVTKDMLRAAMPAPQEKRKVIMLCGPDALLNHIAGTPLQTLSAMSSGLNIQPMGTDLNNLVDLGGLLRDLGYSNDDIYRF</sequence>
<dbReference type="Pfam" id="PF00175">
    <property type="entry name" value="NAD_binding_1"/>
    <property type="match status" value="1"/>
</dbReference>
<dbReference type="PANTHER" id="PTHR19370">
    <property type="entry name" value="NADH-CYTOCHROME B5 REDUCTASE"/>
    <property type="match status" value="1"/>
</dbReference>
<evidence type="ECO:0000256" key="4">
    <source>
        <dbReference type="ARBA" id="ARBA00022692"/>
    </source>
</evidence>
<keyword evidence="5 9" id="KW-0274">FAD</keyword>
<keyword evidence="8" id="KW-0472">Membrane</keyword>
<protein>
    <submittedName>
        <fullName evidence="12">Cytochrome-b5 reductase</fullName>
    </submittedName>
</protein>
<reference evidence="12 14" key="1">
    <citation type="journal article" date="2013" name="PLoS ONE">
        <title>Predicting the Proteins of Angomonas deanei, Strigomonas culicis and Their Respective Endosymbionts Reveals New Aspects of the Trypanosomatidae Family.</title>
        <authorList>
            <person name="Motta M.C."/>
            <person name="Martins A.C."/>
            <person name="de Souza S.S."/>
            <person name="Catta-Preta C.M."/>
            <person name="Silva R."/>
            <person name="Klein C.C."/>
            <person name="de Almeida L.G."/>
            <person name="de Lima Cunha O."/>
            <person name="Ciapina L.P."/>
            <person name="Brocchi M."/>
            <person name="Colabardini A.C."/>
            <person name="de Araujo Lima B."/>
            <person name="Machado C.R."/>
            <person name="de Almeida Soares C.M."/>
            <person name="Probst C.M."/>
            <person name="de Menezes C.B."/>
            <person name="Thompson C.E."/>
            <person name="Bartholomeu D.C."/>
            <person name="Gradia D.F."/>
            <person name="Pavoni D.P."/>
            <person name="Grisard E.C."/>
            <person name="Fantinatti-Garboggini F."/>
            <person name="Marchini F.K."/>
            <person name="Rodrigues-Luiz G.F."/>
            <person name="Wagner G."/>
            <person name="Goldman G.H."/>
            <person name="Fietto J.L."/>
            <person name="Elias M.C."/>
            <person name="Goldman M.H."/>
            <person name="Sagot M.F."/>
            <person name="Pereira M."/>
            <person name="Stoco P.H."/>
            <person name="de Mendonca-Neto R.P."/>
            <person name="Teixeira S.M."/>
            <person name="Maciel T.E."/>
            <person name="de Oliveira Mendes T.A."/>
            <person name="Urmenyi T.P."/>
            <person name="de Souza W."/>
            <person name="Schenkman S."/>
            <person name="de Vasconcelos A.T."/>
        </authorList>
    </citation>
    <scope>NUCLEOTIDE SEQUENCE [LARGE SCALE GENOMIC DNA]</scope>
</reference>
<dbReference type="InterPro" id="IPR039261">
    <property type="entry name" value="FNR_nucleotide-bd"/>
</dbReference>
<evidence type="ECO:0000256" key="3">
    <source>
        <dbReference type="ARBA" id="ARBA00022630"/>
    </source>
</evidence>
<evidence type="ECO:0000313" key="12">
    <source>
        <dbReference type="EMBL" id="EPY32178.1"/>
    </source>
</evidence>
<dbReference type="Pfam" id="PF00970">
    <property type="entry name" value="FAD_binding_6"/>
    <property type="match status" value="1"/>
</dbReference>
<feature type="domain" description="FAD-binding FR-type" evidence="11">
    <location>
        <begin position="48"/>
        <end position="156"/>
    </location>
</feature>
<dbReference type="PRINTS" id="PR00406">
    <property type="entry name" value="CYTB5RDTASE"/>
</dbReference>
<accession>S9UTG6</accession>
<evidence type="ECO:0000256" key="8">
    <source>
        <dbReference type="ARBA" id="ARBA00023136"/>
    </source>
</evidence>
<comment type="caution">
    <text evidence="12">The sequence shown here is derived from an EMBL/GenBank/DDBJ whole genome shotgun (WGS) entry which is preliminary data.</text>
</comment>
<proteinExistence type="predicted"/>
<dbReference type="Gene3D" id="3.40.50.80">
    <property type="entry name" value="Nucleotide-binding domain of ferredoxin-NADP reductase (FNR) module"/>
    <property type="match status" value="1"/>
</dbReference>
<dbReference type="SUPFAM" id="SSF52343">
    <property type="entry name" value="Ferredoxin reductase-like, C-terminal NADP-linked domain"/>
    <property type="match status" value="1"/>
</dbReference>
<dbReference type="InterPro" id="IPR008333">
    <property type="entry name" value="Cbr1-like_FAD-bd_dom"/>
</dbReference>
<feature type="binding site" evidence="9">
    <location>
        <position position="171"/>
    </location>
    <ligand>
        <name>FAD</name>
        <dbReference type="ChEBI" id="CHEBI:57692"/>
    </ligand>
</feature>
<evidence type="ECO:0000256" key="1">
    <source>
        <dbReference type="ARBA" id="ARBA00001974"/>
    </source>
</evidence>
<keyword evidence="6" id="KW-1133">Transmembrane helix</keyword>
<dbReference type="PANTHER" id="PTHR19370:SF179">
    <property type="entry name" value="B5 REDUCTASE, PUTATIVE-RELATED"/>
    <property type="match status" value="1"/>
</dbReference>
<evidence type="ECO:0000256" key="5">
    <source>
        <dbReference type="ARBA" id="ARBA00022827"/>
    </source>
</evidence>
<dbReference type="OrthoDB" id="432685at2759"/>
<keyword evidence="14" id="KW-1185">Reference proteome</keyword>
<evidence type="ECO:0000256" key="6">
    <source>
        <dbReference type="ARBA" id="ARBA00022989"/>
    </source>
</evidence>
<dbReference type="GO" id="GO:0004128">
    <property type="term" value="F:cytochrome-b5 reductase activity, acting on NAD(P)H"/>
    <property type="evidence" value="ECO:0007669"/>
    <property type="project" value="TreeGrafter"/>
</dbReference>
<dbReference type="FunFam" id="2.40.30.10:FF:000069">
    <property type="entry name" value="NADH-cytochrome b5 reductase"/>
    <property type="match status" value="1"/>
</dbReference>
<feature type="signal peptide" evidence="10">
    <location>
        <begin position="1"/>
        <end position="19"/>
    </location>
</feature>
<feature type="binding site" evidence="9">
    <location>
        <position position="122"/>
    </location>
    <ligand>
        <name>FAD</name>
        <dbReference type="ChEBI" id="CHEBI:57692"/>
    </ligand>
</feature>
<dbReference type="AlphaFoldDB" id="S9UTG6"/>
<dbReference type="Proteomes" id="UP000015354">
    <property type="component" value="Unassembled WGS sequence"/>
</dbReference>
<dbReference type="GO" id="GO:0016020">
    <property type="term" value="C:membrane"/>
    <property type="evidence" value="ECO:0007669"/>
    <property type="project" value="UniProtKB-SubCell"/>
</dbReference>
<name>S9UTG6_9TRYP</name>
<keyword evidence="10" id="KW-0732">Signal</keyword>
<dbReference type="Gene3D" id="2.40.30.10">
    <property type="entry name" value="Translation factors"/>
    <property type="match status" value="1"/>
</dbReference>
<dbReference type="InterPro" id="IPR017938">
    <property type="entry name" value="Riboflavin_synthase-like_b-brl"/>
</dbReference>
<gene>
    <name evidence="13" type="ORF">STCU_01734</name>
    <name evidence="12" type="ORF">STCU_02941</name>
</gene>
<dbReference type="CDD" id="cd06183">
    <property type="entry name" value="cyt_b5_reduct_like"/>
    <property type="match status" value="1"/>
</dbReference>
<dbReference type="PROSITE" id="PS51384">
    <property type="entry name" value="FAD_FR"/>
    <property type="match status" value="1"/>
</dbReference>
<keyword evidence="3 9" id="KW-0285">Flavoprotein</keyword>
<comment type="subcellular location">
    <subcellularLocation>
        <location evidence="2">Membrane</location>
    </subcellularLocation>
</comment>
<dbReference type="EMBL" id="ATMH01001734">
    <property type="protein sequence ID" value="EPY34237.1"/>
    <property type="molecule type" value="Genomic_DNA"/>
</dbReference>
<evidence type="ECO:0000259" key="11">
    <source>
        <dbReference type="PROSITE" id="PS51384"/>
    </source>
</evidence>
<feature type="chain" id="PRO_5007727250" evidence="10">
    <location>
        <begin position="20"/>
        <end position="328"/>
    </location>
</feature>
<dbReference type="EMBL" id="ATMH01002941">
    <property type="protein sequence ID" value="EPY32178.1"/>
    <property type="molecule type" value="Genomic_DNA"/>
</dbReference>
<evidence type="ECO:0000256" key="10">
    <source>
        <dbReference type="SAM" id="SignalP"/>
    </source>
</evidence>
<keyword evidence="7" id="KW-0560">Oxidoreductase</keyword>
<evidence type="ECO:0000256" key="9">
    <source>
        <dbReference type="PIRSR" id="PIRSR601834-1"/>
    </source>
</evidence>
<keyword evidence="4" id="KW-0812">Transmembrane</keyword>